<dbReference type="RefSeq" id="WP_184933727.1">
    <property type="nucleotide sequence ID" value="NZ_JACHJV010000001.1"/>
</dbReference>
<sequence>MPGLTHALRSAGPARPAGSALRARATLLAAVGALAVLATVSGCGGATRHSAAAPGGVPGGVPATATPTPPAAVTAPAVSTQLSADQLPAGAVERWQPLAAPRTQAVTGAIQVNECASITGAVSWQQQAYVSAYRTPAEQDLFRFQDGPAARAAYQNLLTQMASCQDQSRALQAKALGSSDALVTQTAATGQGIAWSRQWTGVEGISAAGPQTDHLYAVQQGSALAVVHFDEWAGVGTAPYSTRADGDLLTSVAHRLG</sequence>
<dbReference type="EMBL" id="JACHJV010000001">
    <property type="protein sequence ID" value="MBB4921380.1"/>
    <property type="molecule type" value="Genomic_DNA"/>
</dbReference>
<gene>
    <name evidence="1" type="ORF">FHR34_000373</name>
</gene>
<keyword evidence="2" id="KW-1185">Reference proteome</keyword>
<dbReference type="Proteomes" id="UP000540506">
    <property type="component" value="Unassembled WGS sequence"/>
</dbReference>
<name>A0A7W7QXB1_KITKI</name>
<dbReference type="AlphaFoldDB" id="A0A7W7QXB1"/>
<comment type="caution">
    <text evidence="1">The sequence shown here is derived from an EMBL/GenBank/DDBJ whole genome shotgun (WGS) entry which is preliminary data.</text>
</comment>
<organism evidence="1 2">
    <name type="scientific">Kitasatospora kifunensis</name>
    <name type="common">Streptomyces kifunensis</name>
    <dbReference type="NCBI Taxonomy" id="58351"/>
    <lineage>
        <taxon>Bacteria</taxon>
        <taxon>Bacillati</taxon>
        <taxon>Actinomycetota</taxon>
        <taxon>Actinomycetes</taxon>
        <taxon>Kitasatosporales</taxon>
        <taxon>Streptomycetaceae</taxon>
        <taxon>Kitasatospora</taxon>
    </lineage>
</organism>
<evidence type="ECO:0008006" key="3">
    <source>
        <dbReference type="Google" id="ProtNLM"/>
    </source>
</evidence>
<accession>A0A7W7QXB1</accession>
<protein>
    <recommendedName>
        <fullName evidence="3">PknH-like extracellular domain-containing protein</fullName>
    </recommendedName>
</protein>
<proteinExistence type="predicted"/>
<reference evidence="1 2" key="1">
    <citation type="submission" date="2020-08" db="EMBL/GenBank/DDBJ databases">
        <title>Sequencing the genomes of 1000 actinobacteria strains.</title>
        <authorList>
            <person name="Klenk H.-P."/>
        </authorList>
    </citation>
    <scope>NUCLEOTIDE SEQUENCE [LARGE SCALE GENOMIC DNA]</scope>
    <source>
        <strain evidence="1 2">DSM 41654</strain>
    </source>
</reference>
<evidence type="ECO:0000313" key="1">
    <source>
        <dbReference type="EMBL" id="MBB4921380.1"/>
    </source>
</evidence>
<evidence type="ECO:0000313" key="2">
    <source>
        <dbReference type="Proteomes" id="UP000540506"/>
    </source>
</evidence>